<dbReference type="OrthoDB" id="9848232at2"/>
<organism evidence="1 2">
    <name type="scientific">Chryseobacterium angstadtii</name>
    <dbReference type="NCBI Taxonomy" id="558151"/>
    <lineage>
        <taxon>Bacteria</taxon>
        <taxon>Pseudomonadati</taxon>
        <taxon>Bacteroidota</taxon>
        <taxon>Flavobacteriia</taxon>
        <taxon>Flavobacteriales</taxon>
        <taxon>Weeksellaceae</taxon>
        <taxon>Chryseobacterium group</taxon>
        <taxon>Chryseobacterium</taxon>
    </lineage>
</organism>
<keyword evidence="2" id="KW-1185">Reference proteome</keyword>
<proteinExistence type="predicted"/>
<name>A0A0J7IB91_9FLAO</name>
<sequence>MHYRFDGDSAVVYRATYDTSFTNSPQINFSTEKDSIKISYGYKLINHHTEDPLKVSYFTDLAEFKTDQFGNKPVKKDSLSFVEKLFNVNLFLPEYSSKCVKPGETWTTENDLHSQLYRKIKKQYQLIEFNQSETKINYSVSYYKDDENNPDKMITGIYTIDTNSGLVKGADFNVNHPTEDYQYKMIIERISKSEPGVK</sequence>
<evidence type="ECO:0000313" key="1">
    <source>
        <dbReference type="EMBL" id="KMQ63126.1"/>
    </source>
</evidence>
<accession>A0A0J7IB91</accession>
<dbReference type="EMBL" id="LFND01000004">
    <property type="protein sequence ID" value="KMQ63126.1"/>
    <property type="molecule type" value="Genomic_DNA"/>
</dbReference>
<evidence type="ECO:0000313" key="2">
    <source>
        <dbReference type="Proteomes" id="UP000036261"/>
    </source>
</evidence>
<dbReference type="AlphaFoldDB" id="A0A0J7IB91"/>
<protein>
    <submittedName>
        <fullName evidence="1">Uncharacterized protein</fullName>
    </submittedName>
</protein>
<dbReference type="PATRIC" id="fig|558151.6.peg.3046"/>
<reference evidence="1 2" key="1">
    <citation type="journal article" date="2013" name="Int. J. Syst. Evol. Microbiol.">
        <title>Chryseobacterium angstadtii sp. nov., isolated from a newt tank.</title>
        <authorList>
            <person name="Kirk K.E."/>
            <person name="Hoffman J.A."/>
            <person name="Smith K.A."/>
            <person name="Strahan B.L."/>
            <person name="Failor K.C."/>
            <person name="Krebs J.E."/>
            <person name="Gale A.N."/>
            <person name="Do T.D."/>
            <person name="Sontag T.C."/>
            <person name="Batties A.M."/>
            <person name="Mistiszyn K."/>
            <person name="Newman J.D."/>
        </authorList>
    </citation>
    <scope>NUCLEOTIDE SEQUENCE [LARGE SCALE GENOMIC DNA]</scope>
    <source>
        <strain evidence="1 2">KM</strain>
    </source>
</reference>
<dbReference type="RefSeq" id="WP_048507372.1">
    <property type="nucleotide sequence ID" value="NZ_LFND01000004.1"/>
</dbReference>
<dbReference type="Proteomes" id="UP000036261">
    <property type="component" value="Unassembled WGS sequence"/>
</dbReference>
<gene>
    <name evidence="1" type="ORF">ACM46_14400</name>
</gene>
<comment type="caution">
    <text evidence="1">The sequence shown here is derived from an EMBL/GenBank/DDBJ whole genome shotgun (WGS) entry which is preliminary data.</text>
</comment>